<evidence type="ECO:0000256" key="6">
    <source>
        <dbReference type="ARBA" id="ARBA00023002"/>
    </source>
</evidence>
<dbReference type="PROSITE" id="PS01136">
    <property type="entry name" value="UPF0034"/>
    <property type="match status" value="1"/>
</dbReference>
<evidence type="ECO:0000256" key="1">
    <source>
        <dbReference type="ARBA" id="ARBA00001917"/>
    </source>
</evidence>
<keyword evidence="12" id="KW-1185">Reference proteome</keyword>
<dbReference type="GO" id="GO:0050660">
    <property type="term" value="F:flavin adenine dinucleotide binding"/>
    <property type="evidence" value="ECO:0007669"/>
    <property type="project" value="InterPro"/>
</dbReference>
<dbReference type="EMBL" id="CENE01000036">
    <property type="protein sequence ID" value="CEQ42788.1"/>
    <property type="molecule type" value="Genomic_DNA"/>
</dbReference>
<dbReference type="GO" id="GO:0006397">
    <property type="term" value="P:mRNA processing"/>
    <property type="evidence" value="ECO:0007669"/>
    <property type="project" value="UniProtKB-KW"/>
</dbReference>
<keyword evidence="6" id="KW-0560">Oxidoreductase</keyword>
<feature type="domain" description="DUS-like FMN-binding" evidence="10">
    <location>
        <begin position="254"/>
        <end position="381"/>
    </location>
</feature>
<feature type="compositionally biased region" description="Low complexity" evidence="9">
    <location>
        <begin position="224"/>
        <end position="244"/>
    </location>
</feature>
<evidence type="ECO:0000256" key="2">
    <source>
        <dbReference type="ARBA" id="ARBA00022630"/>
    </source>
</evidence>
<evidence type="ECO:0000256" key="5">
    <source>
        <dbReference type="ARBA" id="ARBA00022694"/>
    </source>
</evidence>
<dbReference type="AlphaFoldDB" id="A0A0D6ESJ3"/>
<keyword evidence="5" id="KW-0819">tRNA processing</keyword>
<accession>A0A0D6ESJ3</accession>
<evidence type="ECO:0000256" key="9">
    <source>
        <dbReference type="SAM" id="MobiDB-lite"/>
    </source>
</evidence>
<evidence type="ECO:0000259" key="10">
    <source>
        <dbReference type="Pfam" id="PF01207"/>
    </source>
</evidence>
<gene>
    <name evidence="11" type="primary">SPOSA6832_04656</name>
</gene>
<keyword evidence="2" id="KW-0285">Flavoprotein</keyword>
<dbReference type="PANTHER" id="PTHR45936:SF1">
    <property type="entry name" value="TRNA-DIHYDROURIDINE(20) SYNTHASE [NAD(P)+]-LIKE"/>
    <property type="match status" value="1"/>
</dbReference>
<evidence type="ECO:0000313" key="11">
    <source>
        <dbReference type="EMBL" id="CEQ42788.1"/>
    </source>
</evidence>
<dbReference type="Proteomes" id="UP000243876">
    <property type="component" value="Unassembled WGS sequence"/>
</dbReference>
<dbReference type="InterPro" id="IPR018517">
    <property type="entry name" value="tRNA_hU_synthase_CS"/>
</dbReference>
<dbReference type="OrthoDB" id="10262250at2759"/>
<feature type="non-terminal residue" evidence="11">
    <location>
        <position position="1"/>
    </location>
</feature>
<evidence type="ECO:0000256" key="7">
    <source>
        <dbReference type="ARBA" id="ARBA00048342"/>
    </source>
</evidence>
<evidence type="ECO:0000256" key="4">
    <source>
        <dbReference type="ARBA" id="ARBA00022664"/>
    </source>
</evidence>
<dbReference type="InterPro" id="IPR035587">
    <property type="entry name" value="DUS-like_FMN-bd"/>
</dbReference>
<organism evidence="11 12">
    <name type="scientific">Sporidiobolus salmonicolor</name>
    <name type="common">Yeast-like fungus</name>
    <name type="synonym">Sporobolomyces salmonicolor</name>
    <dbReference type="NCBI Taxonomy" id="5005"/>
    <lineage>
        <taxon>Eukaryota</taxon>
        <taxon>Fungi</taxon>
        <taxon>Dikarya</taxon>
        <taxon>Basidiomycota</taxon>
        <taxon>Pucciniomycotina</taxon>
        <taxon>Microbotryomycetes</taxon>
        <taxon>Sporidiobolales</taxon>
        <taxon>Sporidiobolaceae</taxon>
        <taxon>Sporobolomyces</taxon>
    </lineage>
</organism>
<name>A0A0D6ESJ3_SPOSA</name>
<dbReference type="Pfam" id="PF01207">
    <property type="entry name" value="Dus"/>
    <property type="match status" value="2"/>
</dbReference>
<proteinExistence type="predicted"/>
<feature type="compositionally biased region" description="Basic and acidic residues" evidence="9">
    <location>
        <begin position="21"/>
        <end position="41"/>
    </location>
</feature>
<comment type="catalytic activity">
    <reaction evidence="7">
        <text>a 5,6-dihydrouridine in mRNA + NAD(+) = a uridine in mRNA + NADH + H(+)</text>
        <dbReference type="Rhea" id="RHEA:69851"/>
        <dbReference type="Rhea" id="RHEA-COMP:14658"/>
        <dbReference type="Rhea" id="RHEA-COMP:17789"/>
        <dbReference type="ChEBI" id="CHEBI:15378"/>
        <dbReference type="ChEBI" id="CHEBI:57540"/>
        <dbReference type="ChEBI" id="CHEBI:57945"/>
        <dbReference type="ChEBI" id="CHEBI:65315"/>
        <dbReference type="ChEBI" id="CHEBI:74443"/>
    </reaction>
    <physiologicalReaction direction="right-to-left" evidence="7">
        <dbReference type="Rhea" id="RHEA:69853"/>
    </physiologicalReaction>
</comment>
<feature type="region of interest" description="Disordered" evidence="9">
    <location>
        <begin position="206"/>
        <end position="249"/>
    </location>
</feature>
<dbReference type="GO" id="GO:0017150">
    <property type="term" value="F:tRNA dihydrouridine synthase activity"/>
    <property type="evidence" value="ECO:0007669"/>
    <property type="project" value="InterPro"/>
</dbReference>
<dbReference type="SUPFAM" id="SSF51395">
    <property type="entry name" value="FMN-linked oxidoreductases"/>
    <property type="match status" value="1"/>
</dbReference>
<feature type="region of interest" description="Disordered" evidence="9">
    <location>
        <begin position="1"/>
        <end position="67"/>
    </location>
</feature>
<protein>
    <submittedName>
        <fullName evidence="11">SPOSA6832_04656-mRNA-1:cds</fullName>
    </submittedName>
</protein>
<dbReference type="InterPro" id="IPR013785">
    <property type="entry name" value="Aldolase_TIM"/>
</dbReference>
<evidence type="ECO:0000256" key="8">
    <source>
        <dbReference type="ARBA" id="ARBA00049447"/>
    </source>
</evidence>
<comment type="cofactor">
    <cofactor evidence="1">
        <name>FMN</name>
        <dbReference type="ChEBI" id="CHEBI:58210"/>
    </cofactor>
</comment>
<feature type="compositionally biased region" description="Pro residues" evidence="9">
    <location>
        <begin position="9"/>
        <end position="19"/>
    </location>
</feature>
<dbReference type="Gene3D" id="3.20.20.70">
    <property type="entry name" value="Aldolase class I"/>
    <property type="match status" value="1"/>
</dbReference>
<comment type="catalytic activity">
    <reaction evidence="8">
        <text>a 5,6-dihydrouridine in mRNA + NADP(+) = a uridine in mRNA + NADPH + H(+)</text>
        <dbReference type="Rhea" id="RHEA:69855"/>
        <dbReference type="Rhea" id="RHEA-COMP:14658"/>
        <dbReference type="Rhea" id="RHEA-COMP:17789"/>
        <dbReference type="ChEBI" id="CHEBI:15378"/>
        <dbReference type="ChEBI" id="CHEBI:57783"/>
        <dbReference type="ChEBI" id="CHEBI:58349"/>
        <dbReference type="ChEBI" id="CHEBI:65315"/>
        <dbReference type="ChEBI" id="CHEBI:74443"/>
    </reaction>
    <physiologicalReaction direction="right-to-left" evidence="8">
        <dbReference type="Rhea" id="RHEA:69857"/>
    </physiologicalReaction>
</comment>
<reference evidence="12" key="1">
    <citation type="submission" date="2015-02" db="EMBL/GenBank/DDBJ databases">
        <authorList>
            <person name="Gon?alves P."/>
        </authorList>
    </citation>
    <scope>NUCLEOTIDE SEQUENCE [LARGE SCALE GENOMIC DNA]</scope>
</reference>
<dbReference type="GO" id="GO:0005737">
    <property type="term" value="C:cytoplasm"/>
    <property type="evidence" value="ECO:0007669"/>
    <property type="project" value="TreeGrafter"/>
</dbReference>
<feature type="domain" description="DUS-like FMN-binding" evidence="10">
    <location>
        <begin position="113"/>
        <end position="201"/>
    </location>
</feature>
<dbReference type="InterPro" id="IPR052582">
    <property type="entry name" value="tRNA-DUS-like"/>
</dbReference>
<keyword evidence="4" id="KW-0507">mRNA processing</keyword>
<keyword evidence="3" id="KW-0288">FMN</keyword>
<sequence length="453" mass="48706">MPASRAHSPPTPPPDPSAEPPAKRQRLDQPDLPDQPDRPRPDPAPAPPIESVEDTLTQKPRSLPYDQGMHLAPMVRIGTLPLVWGPEIVDKAIIGATRTVDPKSGVISYLKNNRSIFECHPVEKPRLIFQLGSASPELAAEAIKVIQQDVAGIGLNCGCPKSFSLQGGMGAALLKDPERLCAILKAMVAATDLPIDAKIRLLPLPKETPSVSSASPTPAPGPDSVPSSPSSSSSLVPPTLLVPETPVPAPSEPTLPLVSRIFSTGIANLTVHCRTQEMRSSEPALHERMREITALGRETGVPVVCNGDAVGGGSGAGWGNFGEVCKKTGVSSVMIARAAEANPSCFSREGLEDPISVVIPRLLRIAIATQNHFGNTKYILNAINLHISPTPPSRERNRDIKQRMNKARTYDEMAQIFGITKDEVERLGKESVEGLVPKWVEKRREMVEREGEP</sequence>
<evidence type="ECO:0000256" key="3">
    <source>
        <dbReference type="ARBA" id="ARBA00022643"/>
    </source>
</evidence>
<dbReference type="PANTHER" id="PTHR45936">
    <property type="entry name" value="TRNA-DIHYDROURIDINE(20) SYNTHASE [NAD(P)+]-LIKE"/>
    <property type="match status" value="1"/>
</dbReference>
<dbReference type="CDD" id="cd02801">
    <property type="entry name" value="DUS_like_FMN"/>
    <property type="match status" value="1"/>
</dbReference>
<evidence type="ECO:0000313" key="12">
    <source>
        <dbReference type="Proteomes" id="UP000243876"/>
    </source>
</evidence>